<dbReference type="InterPro" id="IPR036640">
    <property type="entry name" value="ABC1_TM_sf"/>
</dbReference>
<name>A0ABW4JWX0_9HYPH</name>
<evidence type="ECO:0000313" key="12">
    <source>
        <dbReference type="Proteomes" id="UP001597327"/>
    </source>
</evidence>
<dbReference type="InterPro" id="IPR003593">
    <property type="entry name" value="AAA+_ATPase"/>
</dbReference>
<keyword evidence="12" id="KW-1185">Reference proteome</keyword>
<dbReference type="InterPro" id="IPR003439">
    <property type="entry name" value="ABC_transporter-like_ATP-bd"/>
</dbReference>
<feature type="domain" description="ABC transporter" evidence="9">
    <location>
        <begin position="497"/>
        <end position="727"/>
    </location>
</feature>
<keyword evidence="3" id="KW-0547">Nucleotide-binding</keyword>
<evidence type="ECO:0000256" key="3">
    <source>
        <dbReference type="ARBA" id="ARBA00022741"/>
    </source>
</evidence>
<evidence type="ECO:0000256" key="5">
    <source>
        <dbReference type="ARBA" id="ARBA00022989"/>
    </source>
</evidence>
<dbReference type="InterPro" id="IPR027417">
    <property type="entry name" value="P-loop_NTPase"/>
</dbReference>
<evidence type="ECO:0000256" key="4">
    <source>
        <dbReference type="ARBA" id="ARBA00022840"/>
    </source>
</evidence>
<feature type="transmembrane region" description="Helical" evidence="8">
    <location>
        <begin position="296"/>
        <end position="316"/>
    </location>
</feature>
<dbReference type="SUPFAM" id="SSF90123">
    <property type="entry name" value="ABC transporter transmembrane region"/>
    <property type="match status" value="1"/>
</dbReference>
<evidence type="ECO:0000259" key="10">
    <source>
        <dbReference type="PROSITE" id="PS50929"/>
    </source>
</evidence>
<evidence type="ECO:0000259" key="9">
    <source>
        <dbReference type="PROSITE" id="PS50893"/>
    </source>
</evidence>
<keyword evidence="5 8" id="KW-1133">Transmembrane helix</keyword>
<dbReference type="Gene3D" id="3.40.50.300">
    <property type="entry name" value="P-loop containing nucleotide triphosphate hydrolases"/>
    <property type="match status" value="1"/>
</dbReference>
<dbReference type="InterPro" id="IPR039421">
    <property type="entry name" value="Type_1_exporter"/>
</dbReference>
<protein>
    <submittedName>
        <fullName evidence="11">Peptidase domain-containing ABC transporter</fullName>
    </submittedName>
</protein>
<evidence type="ECO:0000313" key="11">
    <source>
        <dbReference type="EMBL" id="MFD1695779.1"/>
    </source>
</evidence>
<feature type="transmembrane region" description="Helical" evidence="8">
    <location>
        <begin position="402"/>
        <end position="425"/>
    </location>
</feature>
<accession>A0ABW4JWX0</accession>
<evidence type="ECO:0000256" key="6">
    <source>
        <dbReference type="ARBA" id="ARBA00023136"/>
    </source>
</evidence>
<comment type="subcellular location">
    <subcellularLocation>
        <location evidence="1">Cell membrane</location>
        <topology evidence="1">Multi-pass membrane protein</topology>
    </subcellularLocation>
</comment>
<feature type="compositionally biased region" description="Polar residues" evidence="7">
    <location>
        <begin position="1"/>
        <end position="15"/>
    </location>
</feature>
<feature type="domain" description="ABC transmembrane type-1" evidence="10">
    <location>
        <begin position="184"/>
        <end position="463"/>
    </location>
</feature>
<feature type="region of interest" description="Disordered" evidence="7">
    <location>
        <begin position="1"/>
        <end position="21"/>
    </location>
</feature>
<evidence type="ECO:0000256" key="8">
    <source>
        <dbReference type="SAM" id="Phobius"/>
    </source>
</evidence>
<dbReference type="EMBL" id="JBHUFA010000002">
    <property type="protein sequence ID" value="MFD1695779.1"/>
    <property type="molecule type" value="Genomic_DNA"/>
</dbReference>
<evidence type="ECO:0000256" key="7">
    <source>
        <dbReference type="SAM" id="MobiDB-lite"/>
    </source>
</evidence>
<feature type="transmembrane region" description="Helical" evidence="8">
    <location>
        <begin position="214"/>
        <end position="234"/>
    </location>
</feature>
<proteinExistence type="predicted"/>
<dbReference type="Gene3D" id="1.20.1560.10">
    <property type="entry name" value="ABC transporter type 1, transmembrane domain"/>
    <property type="match status" value="1"/>
</dbReference>
<keyword evidence="6 8" id="KW-0472">Membrane</keyword>
<dbReference type="SMART" id="SM00382">
    <property type="entry name" value="AAA"/>
    <property type="match status" value="1"/>
</dbReference>
<sequence length="727" mass="80396">MSISAFSEPQMTRDTTGPRRAVADLDLRLHQRTGGKEGESTPAENCLLPLLRALKWDGLERHLFEALPHLEPVASIYGLRAILARLNYATTPSRKSPGALTPEYFPCLFETEDDILVLLGKTEAGDLLAYSGRSKAEQCLPSGGKLRGTLYLMSDNAQTFKSQAQFKHWSSRLAHQFRGTLAKLFLIGLLSNFLALALPIFTMTIYDKAMGAKSMSVLVTLLIGILLIFALDALTKHTKSRLQAYFGTRLDNVITNSTFRHFLHMPLPVTSNAPIGAQITRLRQFDGVREIFHSNLANALINLPFSAIFIVALAIIGGTLSLLPAGLLFGYVLAGYFLVPRMKRAIAVTGEAKSRLQNITVESLTKNRAIRSLSANDVWLEKYRTIYSDFAQKNLRTRHLSAIIQILSQTMMTSCGVAVLAFGAIRVLDGQMTAGALIAVMALSWRSLNPMHQAFLSLTQLGQVQQTIERIDGLFRVPLEREPGALPSLQRSLQGTLRVSGLLLRYPTRQEPALKNLSLEIPKGEVLAITGPSGSGKSSLLKAILGLYPTQMGAILVDNLDIRQLDPGEWRYCIGYAPDEFDFFYGTVAQNLRMADPQADDAQVLEVFKDFGLHNYPDFLPEGLETRLTGTLMQAMPDNLKQLMLLARTFLRPAPIYLLDNPGSSLDQAGDKLLVEKIEKMRGTATVIMTTYRPSHMRLADKVAYLQNGQLTIYGPPDEVLDDIMSR</sequence>
<gene>
    <name evidence="11" type="ORF">ACFSC7_09665</name>
</gene>
<dbReference type="InterPro" id="IPR011527">
    <property type="entry name" value="ABC1_TM_dom"/>
</dbReference>
<organism evidence="11 12">
    <name type="scientific">Roseibium aestuarii</name>
    <dbReference type="NCBI Taxonomy" id="2600299"/>
    <lineage>
        <taxon>Bacteria</taxon>
        <taxon>Pseudomonadati</taxon>
        <taxon>Pseudomonadota</taxon>
        <taxon>Alphaproteobacteria</taxon>
        <taxon>Hyphomicrobiales</taxon>
        <taxon>Stappiaceae</taxon>
        <taxon>Roseibium</taxon>
    </lineage>
</organism>
<feature type="transmembrane region" description="Helical" evidence="8">
    <location>
        <begin position="322"/>
        <end position="339"/>
    </location>
</feature>
<dbReference type="PANTHER" id="PTHR24221:SF248">
    <property type="entry name" value="ABC TRANSPORTER TRANSMEMBRANE REGION"/>
    <property type="match status" value="1"/>
</dbReference>
<dbReference type="Pfam" id="PF00664">
    <property type="entry name" value="ABC_membrane"/>
    <property type="match status" value="1"/>
</dbReference>
<dbReference type="PROSITE" id="PS50929">
    <property type="entry name" value="ABC_TM1F"/>
    <property type="match status" value="1"/>
</dbReference>
<dbReference type="RefSeq" id="WP_149893754.1">
    <property type="nucleotide sequence ID" value="NZ_JBHUFA010000002.1"/>
</dbReference>
<feature type="transmembrane region" description="Helical" evidence="8">
    <location>
        <begin position="181"/>
        <end position="202"/>
    </location>
</feature>
<reference evidence="12" key="1">
    <citation type="journal article" date="2019" name="Int. J. Syst. Evol. Microbiol.">
        <title>The Global Catalogue of Microorganisms (GCM) 10K type strain sequencing project: providing services to taxonomists for standard genome sequencing and annotation.</title>
        <authorList>
            <consortium name="The Broad Institute Genomics Platform"/>
            <consortium name="The Broad Institute Genome Sequencing Center for Infectious Disease"/>
            <person name="Wu L."/>
            <person name="Ma J."/>
        </authorList>
    </citation>
    <scope>NUCLEOTIDE SEQUENCE [LARGE SCALE GENOMIC DNA]</scope>
    <source>
        <strain evidence="12">JCM 3369</strain>
    </source>
</reference>
<dbReference type="SUPFAM" id="SSF52540">
    <property type="entry name" value="P-loop containing nucleoside triphosphate hydrolases"/>
    <property type="match status" value="1"/>
</dbReference>
<keyword evidence="4" id="KW-0067">ATP-binding</keyword>
<evidence type="ECO:0000256" key="2">
    <source>
        <dbReference type="ARBA" id="ARBA00022692"/>
    </source>
</evidence>
<keyword evidence="2 8" id="KW-0812">Transmembrane</keyword>
<dbReference type="PANTHER" id="PTHR24221">
    <property type="entry name" value="ATP-BINDING CASSETTE SUB-FAMILY B"/>
    <property type="match status" value="1"/>
</dbReference>
<comment type="caution">
    <text evidence="11">The sequence shown here is derived from an EMBL/GenBank/DDBJ whole genome shotgun (WGS) entry which is preliminary data.</text>
</comment>
<evidence type="ECO:0000256" key="1">
    <source>
        <dbReference type="ARBA" id="ARBA00004651"/>
    </source>
</evidence>
<dbReference type="Proteomes" id="UP001597327">
    <property type="component" value="Unassembled WGS sequence"/>
</dbReference>
<dbReference type="PROSITE" id="PS50893">
    <property type="entry name" value="ABC_TRANSPORTER_2"/>
    <property type="match status" value="1"/>
</dbReference>
<dbReference type="Pfam" id="PF00005">
    <property type="entry name" value="ABC_tran"/>
    <property type="match status" value="1"/>
</dbReference>